<dbReference type="GO" id="GO:0003729">
    <property type="term" value="F:mRNA binding"/>
    <property type="evidence" value="ECO:0007669"/>
    <property type="project" value="TreeGrafter"/>
</dbReference>
<protein>
    <submittedName>
        <fullName evidence="3">PAB1-binding protein 1</fullName>
    </submittedName>
</protein>
<reference evidence="3" key="1">
    <citation type="journal article" date="2023" name="Mol. Phylogenet. Evol.">
        <title>Genome-scale phylogeny and comparative genomics of the fungal order Sordariales.</title>
        <authorList>
            <person name="Hensen N."/>
            <person name="Bonometti L."/>
            <person name="Westerberg I."/>
            <person name="Brannstrom I.O."/>
            <person name="Guillou S."/>
            <person name="Cros-Aarteil S."/>
            <person name="Calhoun S."/>
            <person name="Haridas S."/>
            <person name="Kuo A."/>
            <person name="Mondo S."/>
            <person name="Pangilinan J."/>
            <person name="Riley R."/>
            <person name="LaButti K."/>
            <person name="Andreopoulos B."/>
            <person name="Lipzen A."/>
            <person name="Chen C."/>
            <person name="Yan M."/>
            <person name="Daum C."/>
            <person name="Ng V."/>
            <person name="Clum A."/>
            <person name="Steindorff A."/>
            <person name="Ohm R.A."/>
            <person name="Martin F."/>
            <person name="Silar P."/>
            <person name="Natvig D.O."/>
            <person name="Lalanne C."/>
            <person name="Gautier V."/>
            <person name="Ament-Velasquez S.L."/>
            <person name="Kruys A."/>
            <person name="Hutchinson M.I."/>
            <person name="Powell A.J."/>
            <person name="Barry K."/>
            <person name="Miller A.N."/>
            <person name="Grigoriev I.V."/>
            <person name="Debuchy R."/>
            <person name="Gladieux P."/>
            <person name="Hiltunen Thoren M."/>
            <person name="Johannesson H."/>
        </authorList>
    </citation>
    <scope>NUCLEOTIDE SEQUENCE</scope>
    <source>
        <strain evidence="3">PSN324</strain>
    </source>
</reference>
<feature type="compositionally biased region" description="Basic and acidic residues" evidence="1">
    <location>
        <begin position="513"/>
        <end position="532"/>
    </location>
</feature>
<accession>A0AAV9HNU3</accession>
<organism evidence="3 4">
    <name type="scientific">Cladorrhinum samala</name>
    <dbReference type="NCBI Taxonomy" id="585594"/>
    <lineage>
        <taxon>Eukaryota</taxon>
        <taxon>Fungi</taxon>
        <taxon>Dikarya</taxon>
        <taxon>Ascomycota</taxon>
        <taxon>Pezizomycotina</taxon>
        <taxon>Sordariomycetes</taxon>
        <taxon>Sordariomycetidae</taxon>
        <taxon>Sordariales</taxon>
        <taxon>Podosporaceae</taxon>
        <taxon>Cladorrhinum</taxon>
    </lineage>
</organism>
<dbReference type="GO" id="GO:0010494">
    <property type="term" value="C:cytoplasmic stress granule"/>
    <property type="evidence" value="ECO:0007669"/>
    <property type="project" value="TreeGrafter"/>
</dbReference>
<dbReference type="InterPro" id="IPR045117">
    <property type="entry name" value="ATXN2-like"/>
</dbReference>
<feature type="domain" description="LsmAD" evidence="2">
    <location>
        <begin position="230"/>
        <end position="303"/>
    </location>
</feature>
<evidence type="ECO:0000259" key="2">
    <source>
        <dbReference type="SMART" id="SM01272"/>
    </source>
</evidence>
<evidence type="ECO:0000256" key="1">
    <source>
        <dbReference type="SAM" id="MobiDB-lite"/>
    </source>
</evidence>
<dbReference type="SMART" id="SM01272">
    <property type="entry name" value="LsmAD"/>
    <property type="match status" value="1"/>
</dbReference>
<dbReference type="GO" id="GO:0034063">
    <property type="term" value="P:stress granule assembly"/>
    <property type="evidence" value="ECO:0007669"/>
    <property type="project" value="TreeGrafter"/>
</dbReference>
<sequence>MEDRSTATKPANSPAPSTTNPNVRSPPAAGVRPLYSNIGKLNSNPREKEASSAPNQRQPPVRHQAWSTGKNPVTGRTNQPQNNLNTFINTLREGQRVNVTLNTKAEFEGTYETHDQSSLRLRLVSQKKLPNSADVANGAGKQQGQMSFQRKDITDIRAVPGNAPKSDGKIANGNKSKLQTDSMISGQRFGAERELQAWNGGSGPSLDMSLEKPSGSSRGWDQFKANEDLFGVKTDYDENIYTTTINRDAPDYQKKAAIADLKAREIERSAAVTQHVAEERVMDFVGGDDNEDEEDKYSGVRRQNVAPLANRENKYTPPARRAPTGQATVRGAPFDPAIIDSRIVGAPSPKPSATPKPEEASTPAPTQPTTEKPATPVAENTKEVKAEAKPAQPKPVETKTAVADAKPAEKEVSNIRTTVEATRPLPSSKPLVTDQVEAKVLAHFKTFANQQRSQADKMRSSKAKQDKEVRLTELKKFAETFKLSTPVPSDLVSIIAKDPSKQAKIQEKALKNAEEVARAKEAAAHAAQKEKAAAAARDAQSSKPASEQPVSTPATTVPDTRTSSRPNAPLHSSSGGLPGRHPGPRSFNSQPHYGRFNGGNRPAPHMGPQGQATGHLSQRLRNHEQQKLQQHPHLGQHGPQEMRIPPTGPANNVDPTFGRRISGVPGPYHGGPPPKLNPNSHEFRPSAFAPAFSPAPLPSQGSSPRSSVNNIVEVPAVAPAPIIGARGQLIRRKTKAIDVKKCYILSNIETIQPPPGRNWDDNDKLKPSYDTLPTWRMRKDDEPEDSTMRLSYDQYFERLPRTGAAMATPNPGHVMPQMPHQHQLPFHLQHGAHGMAPRQSPHMPPMQMQGSQPGHVPHVSYNNPDDHRMMHSNSAQSFASPRMGQVPMAYPPGVNAQQQMPYGQPVMPQYMGAGAPPMAQYRSYSNNAQFMPQQPHHMGGPMMVQPQFMGNPNGMIAGVPPMYPGGHPQHFIPPGSVPPQPMVGASGYPNSPGRPAAPMMAHQGSHQGAHQQAYGMSPAMPYQQPTFTPQPPQGKFTGQRPQ</sequence>
<proteinExistence type="predicted"/>
<feature type="compositionally biased region" description="Polar residues" evidence="1">
    <location>
        <begin position="539"/>
        <end position="575"/>
    </location>
</feature>
<dbReference type="EMBL" id="MU864972">
    <property type="protein sequence ID" value="KAK4462475.1"/>
    <property type="molecule type" value="Genomic_DNA"/>
</dbReference>
<dbReference type="AlphaFoldDB" id="A0AAV9HNU3"/>
<feature type="region of interest" description="Disordered" evidence="1">
    <location>
        <begin position="132"/>
        <end position="151"/>
    </location>
</feature>
<name>A0AAV9HNU3_9PEZI</name>
<feature type="compositionally biased region" description="Polar residues" evidence="1">
    <location>
        <begin position="363"/>
        <end position="372"/>
    </location>
</feature>
<dbReference type="Proteomes" id="UP001321749">
    <property type="component" value="Unassembled WGS sequence"/>
</dbReference>
<feature type="region of interest" description="Disordered" evidence="1">
    <location>
        <begin position="1"/>
        <end position="82"/>
    </location>
</feature>
<dbReference type="InterPro" id="IPR009604">
    <property type="entry name" value="LsmAD_domain"/>
</dbReference>
<keyword evidence="4" id="KW-1185">Reference proteome</keyword>
<feature type="compositionally biased region" description="Polar residues" evidence="1">
    <location>
        <begin position="65"/>
        <end position="82"/>
    </location>
</feature>
<feature type="region of interest" description="Disordered" evidence="1">
    <location>
        <begin position="513"/>
        <end position="707"/>
    </location>
</feature>
<feature type="region of interest" description="Disordered" evidence="1">
    <location>
        <begin position="286"/>
        <end position="430"/>
    </location>
</feature>
<dbReference type="PANTHER" id="PTHR12854:SF7">
    <property type="entry name" value="ATAXIN-2 HOMOLOG"/>
    <property type="match status" value="1"/>
</dbReference>
<feature type="compositionally biased region" description="Low complexity" evidence="1">
    <location>
        <begin position="1001"/>
        <end position="1015"/>
    </location>
</feature>
<gene>
    <name evidence="3" type="ORF">QBC42DRAFT_80199</name>
</gene>
<evidence type="ECO:0000313" key="3">
    <source>
        <dbReference type="EMBL" id="KAK4462475.1"/>
    </source>
</evidence>
<evidence type="ECO:0000313" key="4">
    <source>
        <dbReference type="Proteomes" id="UP001321749"/>
    </source>
</evidence>
<feature type="compositionally biased region" description="Acidic residues" evidence="1">
    <location>
        <begin position="286"/>
        <end position="295"/>
    </location>
</feature>
<dbReference type="PANTHER" id="PTHR12854">
    <property type="entry name" value="ATAXIN 2-RELATED"/>
    <property type="match status" value="1"/>
</dbReference>
<feature type="region of interest" description="Disordered" evidence="1">
    <location>
        <begin position="997"/>
        <end position="1042"/>
    </location>
</feature>
<reference evidence="3" key="2">
    <citation type="submission" date="2023-06" db="EMBL/GenBank/DDBJ databases">
        <authorList>
            <consortium name="Lawrence Berkeley National Laboratory"/>
            <person name="Mondo S.J."/>
            <person name="Hensen N."/>
            <person name="Bonometti L."/>
            <person name="Westerberg I."/>
            <person name="Brannstrom I.O."/>
            <person name="Guillou S."/>
            <person name="Cros-Aarteil S."/>
            <person name="Calhoun S."/>
            <person name="Haridas S."/>
            <person name="Kuo A."/>
            <person name="Pangilinan J."/>
            <person name="Riley R."/>
            <person name="Labutti K."/>
            <person name="Andreopoulos B."/>
            <person name="Lipzen A."/>
            <person name="Chen C."/>
            <person name="Yanf M."/>
            <person name="Daum C."/>
            <person name="Ng V."/>
            <person name="Clum A."/>
            <person name="Steindorff A."/>
            <person name="Ohm R."/>
            <person name="Martin F."/>
            <person name="Silar P."/>
            <person name="Natvig D."/>
            <person name="Lalanne C."/>
            <person name="Gautier V."/>
            <person name="Ament-Velasquez S.L."/>
            <person name="Kruys A."/>
            <person name="Hutchinson M.I."/>
            <person name="Powell A.J."/>
            <person name="Barry K."/>
            <person name="Miller A.N."/>
            <person name="Grigoriev I.V."/>
            <person name="Debuchy R."/>
            <person name="Gladieux P."/>
            <person name="Thoren M.H."/>
            <person name="Johannesson H."/>
        </authorList>
    </citation>
    <scope>NUCLEOTIDE SEQUENCE</scope>
    <source>
        <strain evidence="3">PSN324</strain>
    </source>
</reference>
<feature type="compositionally biased region" description="Low complexity" evidence="1">
    <location>
        <begin position="627"/>
        <end position="639"/>
    </location>
</feature>
<feature type="region of interest" description="Disordered" evidence="1">
    <location>
        <begin position="833"/>
        <end position="852"/>
    </location>
</feature>
<feature type="compositionally biased region" description="Low complexity" evidence="1">
    <location>
        <begin position="685"/>
        <end position="694"/>
    </location>
</feature>
<dbReference type="Pfam" id="PF06741">
    <property type="entry name" value="LsmAD"/>
    <property type="match status" value="1"/>
</dbReference>
<feature type="compositionally biased region" description="Polar residues" evidence="1">
    <location>
        <begin position="7"/>
        <end position="23"/>
    </location>
</feature>
<comment type="caution">
    <text evidence="3">The sequence shown here is derived from an EMBL/GenBank/DDBJ whole genome shotgun (WGS) entry which is preliminary data.</text>
</comment>